<feature type="signal peptide" evidence="1">
    <location>
        <begin position="1"/>
        <end position="23"/>
    </location>
</feature>
<sequence>MQKRPRLALIAGVCGVMALHSSAAPLFSPTFIDSFVWNRANPLHGGFSGLEISDDGLGFTTISDRATWVAGQITRDAQGRIAGITATDPAPLHDQNGPLKGFRADTEGLAVAQGHTFISFEGRGMARLMVFTALDQPGTDLPRPPDFATFRQNASLEALAIDANGTLYTLPESPRGTGPLPVYRFQNGSWDHALTLPRDAGFDPVGADFGPDGRFYLLERGFHGIMGFSSRVRSFALGPQGFADARTDMQSAPGTHDNLEGLAVWRDARGDIRLTMISDDNFFWPQRTELVEYRALP</sequence>
<dbReference type="RefSeq" id="WP_074818403.1">
    <property type="nucleotide sequence ID" value="NZ_FOCO01000004.1"/>
</dbReference>
<accession>A0A1H8C9P5</accession>
<dbReference type="Pfam" id="PF13449">
    <property type="entry name" value="Phytase-like"/>
    <property type="match status" value="1"/>
</dbReference>
<dbReference type="AlphaFoldDB" id="A0A1H8C9P5"/>
<evidence type="ECO:0000256" key="1">
    <source>
        <dbReference type="SAM" id="SignalP"/>
    </source>
</evidence>
<reference evidence="3 4" key="1">
    <citation type="submission" date="2016-10" db="EMBL/GenBank/DDBJ databases">
        <authorList>
            <person name="de Groot N.N."/>
        </authorList>
    </citation>
    <scope>NUCLEOTIDE SEQUENCE [LARGE SCALE GENOMIC DNA]</scope>
    <source>
        <strain evidence="3 4">CGMCC 1.10836</strain>
    </source>
</reference>
<feature type="domain" description="Phytase-like" evidence="2">
    <location>
        <begin position="45"/>
        <end position="282"/>
    </location>
</feature>
<keyword evidence="4" id="KW-1185">Reference proteome</keyword>
<proteinExistence type="predicted"/>
<feature type="chain" id="PRO_5010187363" description="Phytase-like domain-containing protein" evidence="1">
    <location>
        <begin position="24"/>
        <end position="297"/>
    </location>
</feature>
<dbReference type="OrthoDB" id="9798693at2"/>
<gene>
    <name evidence="3" type="ORF">SAMN05216227_1004110</name>
</gene>
<protein>
    <recommendedName>
        <fullName evidence="2">Phytase-like domain-containing protein</fullName>
    </recommendedName>
</protein>
<dbReference type="PIRSF" id="PIRSF031900">
    <property type="entry name" value="UCP031900"/>
    <property type="match status" value="1"/>
</dbReference>
<organism evidence="3 4">
    <name type="scientific">Pseudorhodobacter antarcticus</name>
    <dbReference type="NCBI Taxonomy" id="1077947"/>
    <lineage>
        <taxon>Bacteria</taxon>
        <taxon>Pseudomonadati</taxon>
        <taxon>Pseudomonadota</taxon>
        <taxon>Alphaproteobacteria</taxon>
        <taxon>Rhodobacterales</taxon>
        <taxon>Paracoccaceae</taxon>
        <taxon>Pseudorhodobacter</taxon>
    </lineage>
</organism>
<name>A0A1H8C9P5_9RHOB</name>
<dbReference type="InterPro" id="IPR014567">
    <property type="entry name" value="UCP031900"/>
</dbReference>
<keyword evidence="1" id="KW-0732">Signal</keyword>
<dbReference type="STRING" id="1077947.SAMN05216227_1004110"/>
<dbReference type="Proteomes" id="UP000183002">
    <property type="component" value="Unassembled WGS sequence"/>
</dbReference>
<evidence type="ECO:0000313" key="4">
    <source>
        <dbReference type="Proteomes" id="UP000183002"/>
    </source>
</evidence>
<evidence type="ECO:0000259" key="2">
    <source>
        <dbReference type="Pfam" id="PF13449"/>
    </source>
</evidence>
<evidence type="ECO:0000313" key="3">
    <source>
        <dbReference type="EMBL" id="SEM91619.1"/>
    </source>
</evidence>
<dbReference type="EMBL" id="FOCO01000004">
    <property type="protein sequence ID" value="SEM91619.1"/>
    <property type="molecule type" value="Genomic_DNA"/>
</dbReference>
<dbReference type="InterPro" id="IPR027372">
    <property type="entry name" value="Phytase-like_dom"/>
</dbReference>